<dbReference type="CDD" id="cd00090">
    <property type="entry name" value="HTH_ARSR"/>
    <property type="match status" value="1"/>
</dbReference>
<feature type="domain" description="HTH arsR-type" evidence="1">
    <location>
        <begin position="4"/>
        <end position="98"/>
    </location>
</feature>
<evidence type="ECO:0000313" key="3">
    <source>
        <dbReference type="EMBL" id="KCZ58436.1"/>
    </source>
</evidence>
<dbReference type="eggNOG" id="COG0640">
    <property type="taxonomic scope" value="Bacteria"/>
</dbReference>
<evidence type="ECO:0000313" key="4">
    <source>
        <dbReference type="Proteomes" id="UP000024547"/>
    </source>
</evidence>
<accession>A0A059DWX9</accession>
<dbReference type="PRINTS" id="PR00778">
    <property type="entry name" value="HTHARSR"/>
</dbReference>
<dbReference type="SMART" id="SM00418">
    <property type="entry name" value="HTH_ARSR"/>
    <property type="match status" value="1"/>
</dbReference>
<dbReference type="PATRIC" id="fig|1280948.3.peg.2848"/>
<dbReference type="InterPro" id="IPR036388">
    <property type="entry name" value="WH-like_DNA-bd_sf"/>
</dbReference>
<keyword evidence="4" id="KW-1185">Reference proteome</keyword>
<reference evidence="3 4" key="1">
    <citation type="journal article" date="2014" name="Antonie Van Leeuwenhoek">
        <title>Hyphomonas beringensis sp. nov. and Hyphomonas chukchiensis sp. nov., isolated from surface seawater of the Bering Sea and Chukchi Sea.</title>
        <authorList>
            <person name="Li C."/>
            <person name="Lai Q."/>
            <person name="Li G."/>
            <person name="Dong C."/>
            <person name="Wang J."/>
            <person name="Liao Y."/>
            <person name="Shao Z."/>
        </authorList>
    </citation>
    <scope>NUCLEOTIDE SEQUENCE [LARGE SCALE GENOMIC DNA]</scope>
    <source>
        <strain evidence="3 4">22II1-22F38</strain>
    </source>
</reference>
<dbReference type="Proteomes" id="UP000024547">
    <property type="component" value="Unassembled WGS sequence"/>
</dbReference>
<dbReference type="PANTHER" id="PTHR38600:SF2">
    <property type="entry name" value="SLL0088 PROTEIN"/>
    <property type="match status" value="1"/>
</dbReference>
<dbReference type="NCBIfam" id="NF033788">
    <property type="entry name" value="HTH_metalloreg"/>
    <property type="match status" value="1"/>
</dbReference>
<dbReference type="Proteomes" id="UP000259173">
    <property type="component" value="Unassembled WGS sequence"/>
</dbReference>
<dbReference type="STRING" id="1280948.HY36_08635"/>
<dbReference type="EMBL" id="AWFH01000056">
    <property type="protein sequence ID" value="KCZ58436.1"/>
    <property type="molecule type" value="Genomic_DNA"/>
</dbReference>
<reference evidence="2 5" key="2">
    <citation type="journal article" date="2018" name="Nat. Biotechnol.">
        <title>A standardized bacterial taxonomy based on genome phylogeny substantially revises the tree of life.</title>
        <authorList>
            <person name="Parks D.H."/>
            <person name="Chuvochina M."/>
            <person name="Waite D.W."/>
            <person name="Rinke C."/>
            <person name="Skarshewski A."/>
            <person name="Chaumeil P.A."/>
            <person name="Hugenholtz P."/>
        </authorList>
    </citation>
    <scope>NUCLEOTIDE SEQUENCE [LARGE SCALE GENOMIC DNA]</scope>
    <source>
        <strain evidence="2">UBA8557</strain>
    </source>
</reference>
<dbReference type="InterPro" id="IPR001845">
    <property type="entry name" value="HTH_ArsR_DNA-bd_dom"/>
</dbReference>
<dbReference type="Pfam" id="PF12840">
    <property type="entry name" value="HTH_20"/>
    <property type="match status" value="1"/>
</dbReference>
<evidence type="ECO:0000313" key="2">
    <source>
        <dbReference type="EMBL" id="HAE95484.1"/>
    </source>
</evidence>
<evidence type="ECO:0000259" key="1">
    <source>
        <dbReference type="PROSITE" id="PS50987"/>
    </source>
</evidence>
<protein>
    <submittedName>
        <fullName evidence="2">Transcriptional regulator</fullName>
    </submittedName>
</protein>
<name>A0A059DWX9_9PROT</name>
<dbReference type="PROSITE" id="PS50987">
    <property type="entry name" value="HTH_ARSR_2"/>
    <property type="match status" value="1"/>
</dbReference>
<organism evidence="3 4">
    <name type="scientific">Hyphomonas atlantica</name>
    <dbReference type="NCBI Taxonomy" id="1280948"/>
    <lineage>
        <taxon>Bacteria</taxon>
        <taxon>Pseudomonadati</taxon>
        <taxon>Pseudomonadota</taxon>
        <taxon>Alphaproteobacteria</taxon>
        <taxon>Hyphomonadales</taxon>
        <taxon>Hyphomonadaceae</taxon>
        <taxon>Hyphomonas</taxon>
    </lineage>
</organism>
<dbReference type="EMBL" id="DMBR01000396">
    <property type="protein sequence ID" value="HAE95484.1"/>
    <property type="molecule type" value="Genomic_DNA"/>
</dbReference>
<dbReference type="SUPFAM" id="SSF46785">
    <property type="entry name" value="Winged helix' DNA-binding domain"/>
    <property type="match status" value="1"/>
</dbReference>
<dbReference type="PANTHER" id="PTHR38600">
    <property type="entry name" value="TRANSCRIPTIONAL REGULATORY PROTEIN"/>
    <property type="match status" value="1"/>
</dbReference>
<dbReference type="InterPro" id="IPR036390">
    <property type="entry name" value="WH_DNA-bd_sf"/>
</dbReference>
<sequence>MANYSSSDSSALNRAFHALGDATRRGVLAQLALGEAPVSKLAEPYDMALPTFLQHLKVLEAGGLVSSRKKGRVRLCRLEAARLAELKNWITQYEQAWSARLDRLDDFLNENDPNKDT</sequence>
<dbReference type="RefSeq" id="WP_035554168.1">
    <property type="nucleotide sequence ID" value="NZ_AWFH01000056.1"/>
</dbReference>
<dbReference type="OrthoDB" id="9790747at2"/>
<evidence type="ECO:0000313" key="5">
    <source>
        <dbReference type="Proteomes" id="UP000259173"/>
    </source>
</evidence>
<dbReference type="Gene3D" id="1.10.10.10">
    <property type="entry name" value="Winged helix-like DNA-binding domain superfamily/Winged helix DNA-binding domain"/>
    <property type="match status" value="1"/>
</dbReference>
<proteinExistence type="predicted"/>
<comment type="caution">
    <text evidence="3">The sequence shown here is derived from an EMBL/GenBank/DDBJ whole genome shotgun (WGS) entry which is preliminary data.</text>
</comment>
<dbReference type="GO" id="GO:0003700">
    <property type="term" value="F:DNA-binding transcription factor activity"/>
    <property type="evidence" value="ECO:0007669"/>
    <property type="project" value="InterPro"/>
</dbReference>
<dbReference type="InterPro" id="IPR011991">
    <property type="entry name" value="ArsR-like_HTH"/>
</dbReference>
<gene>
    <name evidence="2" type="ORF">DCG65_13080</name>
    <name evidence="3" type="ORF">HY36_08635</name>
</gene>
<dbReference type="AlphaFoldDB" id="A0A059DWX9"/>